<evidence type="ECO:0000313" key="8">
    <source>
        <dbReference type="EMBL" id="BDZ50656.1"/>
    </source>
</evidence>
<evidence type="ECO:0000256" key="1">
    <source>
        <dbReference type="ARBA" id="ARBA00010699"/>
    </source>
</evidence>
<dbReference type="InterPro" id="IPR011034">
    <property type="entry name" value="Formyl_transferase-like_C_sf"/>
</dbReference>
<dbReference type="PANTHER" id="PTHR11138:SF5">
    <property type="entry name" value="METHIONYL-TRNA FORMYLTRANSFERASE, MITOCHONDRIAL"/>
    <property type="match status" value="1"/>
</dbReference>
<keyword evidence="3 5" id="KW-0808">Transferase</keyword>
<evidence type="ECO:0000256" key="2">
    <source>
        <dbReference type="ARBA" id="ARBA00012261"/>
    </source>
</evidence>
<comment type="similarity">
    <text evidence="1 5">Belongs to the Fmt family.</text>
</comment>
<evidence type="ECO:0000256" key="5">
    <source>
        <dbReference type="HAMAP-Rule" id="MF_00182"/>
    </source>
</evidence>
<dbReference type="SUPFAM" id="SSF50486">
    <property type="entry name" value="FMT C-terminal domain-like"/>
    <property type="match status" value="1"/>
</dbReference>
<feature type="binding site" evidence="5">
    <location>
        <begin position="108"/>
        <end position="111"/>
    </location>
    <ligand>
        <name>(6S)-5,6,7,8-tetrahydrofolate</name>
        <dbReference type="ChEBI" id="CHEBI:57453"/>
    </ligand>
</feature>
<keyword evidence="9" id="KW-1185">Reference proteome</keyword>
<dbReference type="SUPFAM" id="SSF53328">
    <property type="entry name" value="Formyltransferase"/>
    <property type="match status" value="1"/>
</dbReference>
<evidence type="ECO:0000256" key="3">
    <source>
        <dbReference type="ARBA" id="ARBA00022679"/>
    </source>
</evidence>
<dbReference type="Pfam" id="PF00551">
    <property type="entry name" value="Formyl_trans_N"/>
    <property type="match status" value="1"/>
</dbReference>
<reference evidence="9" key="1">
    <citation type="journal article" date="2019" name="Int. J. Syst. Evol. Microbiol.">
        <title>The Global Catalogue of Microorganisms (GCM) 10K type strain sequencing project: providing services to taxonomists for standard genome sequencing and annotation.</title>
        <authorList>
            <consortium name="The Broad Institute Genomics Platform"/>
            <consortium name="The Broad Institute Genome Sequencing Center for Infectious Disease"/>
            <person name="Wu L."/>
            <person name="Ma J."/>
        </authorList>
    </citation>
    <scope>NUCLEOTIDE SEQUENCE [LARGE SCALE GENOMIC DNA]</scope>
    <source>
        <strain evidence="9">NBRC 108728</strain>
    </source>
</reference>
<proteinExistence type="inferred from homology"/>
<evidence type="ECO:0000259" key="6">
    <source>
        <dbReference type="Pfam" id="PF00551"/>
    </source>
</evidence>
<evidence type="ECO:0000259" key="7">
    <source>
        <dbReference type="Pfam" id="PF02911"/>
    </source>
</evidence>
<gene>
    <name evidence="5 8" type="primary">fmt</name>
    <name evidence="8" type="ORF">GCM10025867_28970</name>
</gene>
<dbReference type="InterPro" id="IPR005794">
    <property type="entry name" value="Fmt"/>
</dbReference>
<dbReference type="InterPro" id="IPR005793">
    <property type="entry name" value="Formyl_trans_C"/>
</dbReference>
<dbReference type="Pfam" id="PF02911">
    <property type="entry name" value="Formyl_trans_C"/>
    <property type="match status" value="1"/>
</dbReference>
<comment type="catalytic activity">
    <reaction evidence="5">
        <text>L-methionyl-tRNA(fMet) + (6R)-10-formyltetrahydrofolate = N-formyl-L-methionyl-tRNA(fMet) + (6S)-5,6,7,8-tetrahydrofolate + H(+)</text>
        <dbReference type="Rhea" id="RHEA:24380"/>
        <dbReference type="Rhea" id="RHEA-COMP:9952"/>
        <dbReference type="Rhea" id="RHEA-COMP:9953"/>
        <dbReference type="ChEBI" id="CHEBI:15378"/>
        <dbReference type="ChEBI" id="CHEBI:57453"/>
        <dbReference type="ChEBI" id="CHEBI:78530"/>
        <dbReference type="ChEBI" id="CHEBI:78844"/>
        <dbReference type="ChEBI" id="CHEBI:195366"/>
        <dbReference type="EC" id="2.1.2.9"/>
    </reaction>
</comment>
<sequence length="313" mass="32615">MRLVFAGSPAAAVPSLRALAASEHEIVSVLTRDDTPQGRKRVLTPTPVAVAADELGLPVIKTRRIDDRVTRVIAESGADLGVIVAYGALLREPLLSSPRLGWINLHFSLLPRWRGAAPVQSALIAGDQETGAAVFQLVPELDAGDVFGQITKPLQGDETSGFLLGELAISGALLLSRVVDQLAAGEATARPQDGDVTLAPKLTLDDGLLDFSGPAPAAYNRYRGVTPEPGAFTSVAGARLKLLELRRPDTGSDALPAGRIVLDGKRVLIGTATTPLEVVTVQPAGKTPMAAGDWLRGIPDREGLTVDVAGAAS</sequence>
<accession>A0ABM8GQB2</accession>
<dbReference type="CDD" id="cd08704">
    <property type="entry name" value="Met_tRNA_FMT_C"/>
    <property type="match status" value="1"/>
</dbReference>
<dbReference type="InterPro" id="IPR002376">
    <property type="entry name" value="Formyl_transf_N"/>
</dbReference>
<dbReference type="Gene3D" id="3.40.50.12230">
    <property type="match status" value="1"/>
</dbReference>
<dbReference type="EC" id="2.1.2.9" evidence="2 5"/>
<dbReference type="NCBIfam" id="TIGR00460">
    <property type="entry name" value="fmt"/>
    <property type="match status" value="1"/>
</dbReference>
<dbReference type="Proteomes" id="UP001321486">
    <property type="component" value="Chromosome"/>
</dbReference>
<dbReference type="CDD" id="cd08646">
    <property type="entry name" value="FMT_core_Met-tRNA-FMT_N"/>
    <property type="match status" value="1"/>
</dbReference>
<dbReference type="InterPro" id="IPR044135">
    <property type="entry name" value="Met-tRNA-FMT_C"/>
</dbReference>
<dbReference type="HAMAP" id="MF_00182">
    <property type="entry name" value="Formyl_trans"/>
    <property type="match status" value="1"/>
</dbReference>
<feature type="domain" description="Formyl transferase C-terminal" evidence="7">
    <location>
        <begin position="201"/>
        <end position="298"/>
    </location>
</feature>
<dbReference type="RefSeq" id="WP_286343615.1">
    <property type="nucleotide sequence ID" value="NZ_AP027732.1"/>
</dbReference>
<organism evidence="8 9">
    <name type="scientific">Frondihabitans sucicola</name>
    <dbReference type="NCBI Taxonomy" id="1268041"/>
    <lineage>
        <taxon>Bacteria</taxon>
        <taxon>Bacillati</taxon>
        <taxon>Actinomycetota</taxon>
        <taxon>Actinomycetes</taxon>
        <taxon>Micrococcales</taxon>
        <taxon>Microbacteriaceae</taxon>
        <taxon>Frondihabitans</taxon>
    </lineage>
</organism>
<feature type="domain" description="Formyl transferase N-terminal" evidence="6">
    <location>
        <begin position="2"/>
        <end position="163"/>
    </location>
</feature>
<evidence type="ECO:0000256" key="4">
    <source>
        <dbReference type="ARBA" id="ARBA00022917"/>
    </source>
</evidence>
<dbReference type="InterPro" id="IPR041711">
    <property type="entry name" value="Met-tRNA-FMT_N"/>
</dbReference>
<protein>
    <recommendedName>
        <fullName evidence="2 5">Methionyl-tRNA formyltransferase</fullName>
        <ecNumber evidence="2 5">2.1.2.9</ecNumber>
    </recommendedName>
</protein>
<name>A0ABM8GQB2_9MICO</name>
<dbReference type="EMBL" id="AP027732">
    <property type="protein sequence ID" value="BDZ50656.1"/>
    <property type="molecule type" value="Genomic_DNA"/>
</dbReference>
<dbReference type="InterPro" id="IPR036477">
    <property type="entry name" value="Formyl_transf_N_sf"/>
</dbReference>
<comment type="function">
    <text evidence="5">Attaches a formyl group to the free amino group of methionyl-tRNA(fMet). The formyl group appears to play a dual role in the initiator identity of N-formylmethionyl-tRNA by promoting its recognition by IF2 and preventing the misappropriation of this tRNA by the elongation apparatus.</text>
</comment>
<evidence type="ECO:0000313" key="9">
    <source>
        <dbReference type="Proteomes" id="UP001321486"/>
    </source>
</evidence>
<dbReference type="PANTHER" id="PTHR11138">
    <property type="entry name" value="METHIONYL-TRNA FORMYLTRANSFERASE"/>
    <property type="match status" value="1"/>
</dbReference>
<keyword evidence="4 5" id="KW-0648">Protein biosynthesis</keyword>